<dbReference type="InterPro" id="IPR034718">
    <property type="entry name" value="RlpA"/>
</dbReference>
<dbReference type="Pfam" id="PF05036">
    <property type="entry name" value="SPOR"/>
    <property type="match status" value="1"/>
</dbReference>
<comment type="similarity">
    <text evidence="4 5">Belongs to the RlpA family.</text>
</comment>
<dbReference type="KEGG" id="hna:Hneap_1268"/>
<keyword evidence="2 4" id="KW-0456">Lyase</keyword>
<dbReference type="PANTHER" id="PTHR34183:SF1">
    <property type="entry name" value="ENDOLYTIC PEPTIDOGLYCAN TRANSGLYCOSYLASE RLPA"/>
    <property type="match status" value="1"/>
</dbReference>
<accession>D0L081</accession>
<dbReference type="Gene3D" id="2.40.40.10">
    <property type="entry name" value="RlpA-like domain"/>
    <property type="match status" value="1"/>
</dbReference>
<dbReference type="STRING" id="555778.Hneap_1268"/>
<dbReference type="GO" id="GO:0008932">
    <property type="term" value="F:lytic endotransglycosylase activity"/>
    <property type="evidence" value="ECO:0007669"/>
    <property type="project" value="UniProtKB-UniRule"/>
</dbReference>
<dbReference type="PROSITE" id="PS51724">
    <property type="entry name" value="SPOR"/>
    <property type="match status" value="1"/>
</dbReference>
<dbReference type="InterPro" id="IPR007730">
    <property type="entry name" value="SPOR-like_dom"/>
</dbReference>
<evidence type="ECO:0000256" key="3">
    <source>
        <dbReference type="ARBA" id="ARBA00023316"/>
    </source>
</evidence>
<dbReference type="GO" id="GO:0071555">
    <property type="term" value="P:cell wall organization"/>
    <property type="evidence" value="ECO:0007669"/>
    <property type="project" value="UniProtKB-KW"/>
</dbReference>
<evidence type="ECO:0000313" key="7">
    <source>
        <dbReference type="EMBL" id="ACX96104.1"/>
    </source>
</evidence>
<dbReference type="PANTHER" id="PTHR34183">
    <property type="entry name" value="ENDOLYTIC PEPTIDOGLYCAN TRANSGLYCOSYLASE RLPA"/>
    <property type="match status" value="1"/>
</dbReference>
<dbReference type="InterPro" id="IPR036908">
    <property type="entry name" value="RlpA-like_sf"/>
</dbReference>
<evidence type="ECO:0000256" key="4">
    <source>
        <dbReference type="HAMAP-Rule" id="MF_02071"/>
    </source>
</evidence>
<name>D0L081_HALNC</name>
<dbReference type="NCBIfam" id="TIGR00413">
    <property type="entry name" value="rlpA"/>
    <property type="match status" value="1"/>
</dbReference>
<dbReference type="EMBL" id="CP001801">
    <property type="protein sequence ID" value="ACX96104.1"/>
    <property type="molecule type" value="Genomic_DNA"/>
</dbReference>
<dbReference type="OrthoDB" id="9779128at2"/>
<keyword evidence="8" id="KW-1185">Reference proteome</keyword>
<dbReference type="CDD" id="cd22268">
    <property type="entry name" value="DPBB_RlpA-like"/>
    <property type="match status" value="1"/>
</dbReference>
<keyword evidence="4" id="KW-1003">Cell membrane</keyword>
<dbReference type="Pfam" id="PF03330">
    <property type="entry name" value="DPBB_1"/>
    <property type="match status" value="1"/>
</dbReference>
<dbReference type="eggNOG" id="COG0797">
    <property type="taxonomic scope" value="Bacteria"/>
</dbReference>
<sequence length="284" mass="30247">MNHIRLSLNGLWPVVVLLATALLSGCSSVNRVNPGEAATTNAVPRFEPQPSRLNPSSYSVLGRTYHVLGSNDGYDAQGVASWYGPNFQSKPTSSGERYNMYAMTAAHKTLRIPSYVLVTNMENGKQVVVRVNDRGPFVSNRIIDLSYAAAKKIGMIGRGTAMVDVRSITPDSPIPTSQTIVSGAPTLPAEPVASAPAISAAASLPHAVWGQDVFIQVGAFGEMGHVISVQQRLAQAGITAVSVTPFGALNRVRVGPVASLADYDRLMDQLRTIGFDNAQMVVEQ</sequence>
<dbReference type="Gene3D" id="3.30.70.1070">
    <property type="entry name" value="Sporulation related repeat"/>
    <property type="match status" value="1"/>
</dbReference>
<dbReference type="HAMAP" id="MF_02071">
    <property type="entry name" value="RlpA"/>
    <property type="match status" value="1"/>
</dbReference>
<organism evidence="7 8">
    <name type="scientific">Halothiobacillus neapolitanus (strain ATCC 23641 / DSM 15147 / CIP 104769 / NCIMB 8539 / c2)</name>
    <name type="common">Thiobacillus neapolitanus</name>
    <dbReference type="NCBI Taxonomy" id="555778"/>
    <lineage>
        <taxon>Bacteria</taxon>
        <taxon>Pseudomonadati</taxon>
        <taxon>Pseudomonadota</taxon>
        <taxon>Gammaproteobacteria</taxon>
        <taxon>Chromatiales</taxon>
        <taxon>Halothiobacillaceae</taxon>
        <taxon>Halothiobacillus</taxon>
    </lineage>
</organism>
<dbReference type="InterPro" id="IPR012997">
    <property type="entry name" value="RplA"/>
</dbReference>
<protein>
    <recommendedName>
        <fullName evidence="4">Endolytic peptidoglycan transglycosylase RlpA</fullName>
        <ecNumber evidence="4">4.2.2.-</ecNumber>
    </recommendedName>
</protein>
<evidence type="ECO:0000256" key="2">
    <source>
        <dbReference type="ARBA" id="ARBA00023239"/>
    </source>
</evidence>
<comment type="function">
    <text evidence="4">Lytic transglycosylase with a strong preference for naked glycan strands that lack stem peptides.</text>
</comment>
<dbReference type="AlphaFoldDB" id="D0L081"/>
<keyword evidence="4" id="KW-0472">Membrane</keyword>
<dbReference type="HOGENOM" id="CLU_042923_3_2_6"/>
<dbReference type="SUPFAM" id="SSF50685">
    <property type="entry name" value="Barwin-like endoglucanases"/>
    <property type="match status" value="1"/>
</dbReference>
<dbReference type="PROSITE" id="PS51257">
    <property type="entry name" value="PROKAR_LIPOPROTEIN"/>
    <property type="match status" value="1"/>
</dbReference>
<evidence type="ECO:0000256" key="1">
    <source>
        <dbReference type="ARBA" id="ARBA00022729"/>
    </source>
</evidence>
<dbReference type="Proteomes" id="UP000009102">
    <property type="component" value="Chromosome"/>
</dbReference>
<gene>
    <name evidence="4" type="primary">rlpA</name>
    <name evidence="7" type="ordered locus">Hneap_1268</name>
</gene>
<dbReference type="GO" id="GO:0042834">
    <property type="term" value="F:peptidoglycan binding"/>
    <property type="evidence" value="ECO:0007669"/>
    <property type="project" value="InterPro"/>
</dbReference>
<dbReference type="eggNOG" id="COG3087">
    <property type="taxonomic scope" value="Bacteria"/>
</dbReference>
<dbReference type="RefSeq" id="WP_012824138.1">
    <property type="nucleotide sequence ID" value="NC_013422.1"/>
</dbReference>
<keyword evidence="3 4" id="KW-0961">Cell wall biogenesis/degradation</keyword>
<keyword evidence="1" id="KW-0732">Signal</keyword>
<dbReference type="GO" id="GO:0009279">
    <property type="term" value="C:cell outer membrane"/>
    <property type="evidence" value="ECO:0007669"/>
    <property type="project" value="TreeGrafter"/>
</dbReference>
<evidence type="ECO:0000313" key="8">
    <source>
        <dbReference type="Proteomes" id="UP000009102"/>
    </source>
</evidence>
<evidence type="ECO:0000256" key="5">
    <source>
        <dbReference type="RuleBase" id="RU003495"/>
    </source>
</evidence>
<dbReference type="GO" id="GO:0005886">
    <property type="term" value="C:plasma membrane"/>
    <property type="evidence" value="ECO:0007669"/>
    <property type="project" value="UniProtKB-SubCell"/>
</dbReference>
<comment type="subcellular location">
    <subcellularLocation>
        <location evidence="4">Cell membrane</location>
        <topology evidence="4">Lipid-anchor</topology>
    </subcellularLocation>
</comment>
<keyword evidence="4 7" id="KW-0449">Lipoprotein</keyword>
<dbReference type="InterPro" id="IPR009009">
    <property type="entry name" value="RlpA-like_DPBB"/>
</dbReference>
<keyword evidence="4" id="KW-0564">Palmitate</keyword>
<dbReference type="SUPFAM" id="SSF110997">
    <property type="entry name" value="Sporulation related repeat"/>
    <property type="match status" value="1"/>
</dbReference>
<dbReference type="EC" id="4.2.2.-" evidence="4"/>
<proteinExistence type="inferred from homology"/>
<reference evidence="7 8" key="1">
    <citation type="submission" date="2009-10" db="EMBL/GenBank/DDBJ databases">
        <title>Complete sequence of Halothiobacillus neapolitanus c2.</title>
        <authorList>
            <consortium name="US DOE Joint Genome Institute"/>
            <person name="Lucas S."/>
            <person name="Copeland A."/>
            <person name="Lapidus A."/>
            <person name="Glavina del Rio T."/>
            <person name="Tice H."/>
            <person name="Bruce D."/>
            <person name="Goodwin L."/>
            <person name="Pitluck S."/>
            <person name="Davenport K."/>
            <person name="Brettin T."/>
            <person name="Detter J.C."/>
            <person name="Han C."/>
            <person name="Tapia R."/>
            <person name="Larimer F."/>
            <person name="Land M."/>
            <person name="Hauser L."/>
            <person name="Kyrpides N."/>
            <person name="Mikhailova N."/>
            <person name="Kerfeld C."/>
            <person name="Cannon G."/>
            <person name="Heinhort S."/>
        </authorList>
    </citation>
    <scope>NUCLEOTIDE SEQUENCE [LARGE SCALE GENOMIC DNA]</scope>
    <source>
        <strain evidence="8">ATCC 23641 / c2</strain>
    </source>
</reference>
<dbReference type="InterPro" id="IPR036680">
    <property type="entry name" value="SPOR-like_sf"/>
</dbReference>
<dbReference type="GO" id="GO:0000270">
    <property type="term" value="P:peptidoglycan metabolic process"/>
    <property type="evidence" value="ECO:0007669"/>
    <property type="project" value="UniProtKB-UniRule"/>
</dbReference>
<evidence type="ECO:0000259" key="6">
    <source>
        <dbReference type="PROSITE" id="PS51724"/>
    </source>
</evidence>
<feature type="domain" description="SPOR" evidence="6">
    <location>
        <begin position="207"/>
        <end position="284"/>
    </location>
</feature>